<evidence type="ECO:0000313" key="5">
    <source>
        <dbReference type="Proteomes" id="UP001445335"/>
    </source>
</evidence>
<keyword evidence="5" id="KW-1185">Reference proteome</keyword>
<keyword evidence="1" id="KW-0521">NADP</keyword>
<dbReference type="GO" id="GO:0048038">
    <property type="term" value="F:quinone binding"/>
    <property type="evidence" value="ECO:0007669"/>
    <property type="project" value="TreeGrafter"/>
</dbReference>
<dbReference type="CDD" id="cd05276">
    <property type="entry name" value="p53_inducible_oxidoreductase"/>
    <property type="match status" value="1"/>
</dbReference>
<comment type="caution">
    <text evidence="4">The sequence shown here is derived from an EMBL/GenBank/DDBJ whole genome shotgun (WGS) entry which is preliminary data.</text>
</comment>
<dbReference type="SUPFAM" id="SSF50129">
    <property type="entry name" value="GroES-like"/>
    <property type="match status" value="1"/>
</dbReference>
<dbReference type="InterPro" id="IPR013149">
    <property type="entry name" value="ADH-like_C"/>
</dbReference>
<name>A0AAW1SAF1_9CHLO</name>
<dbReference type="PANTHER" id="PTHR48106">
    <property type="entry name" value="QUINONE OXIDOREDUCTASE PIG3-RELATED"/>
    <property type="match status" value="1"/>
</dbReference>
<dbReference type="GO" id="GO:0003960">
    <property type="term" value="F:quinone reductase (NADPH) activity"/>
    <property type="evidence" value="ECO:0007669"/>
    <property type="project" value="TreeGrafter"/>
</dbReference>
<protein>
    <recommendedName>
        <fullName evidence="3">Enoyl reductase (ER) domain-containing protein</fullName>
    </recommendedName>
</protein>
<dbReference type="EMBL" id="JALJOU010000007">
    <property type="protein sequence ID" value="KAK9842561.1"/>
    <property type="molecule type" value="Genomic_DNA"/>
</dbReference>
<gene>
    <name evidence="4" type="ORF">WJX81_006197</name>
</gene>
<dbReference type="Gene3D" id="3.40.50.720">
    <property type="entry name" value="NAD(P)-binding Rossmann-like Domain"/>
    <property type="match status" value="1"/>
</dbReference>
<dbReference type="Pfam" id="PF00107">
    <property type="entry name" value="ADH_zinc_N"/>
    <property type="match status" value="1"/>
</dbReference>
<dbReference type="GO" id="GO:0070402">
    <property type="term" value="F:NADPH binding"/>
    <property type="evidence" value="ECO:0007669"/>
    <property type="project" value="TreeGrafter"/>
</dbReference>
<dbReference type="SUPFAM" id="SSF51735">
    <property type="entry name" value="NAD(P)-binding Rossmann-fold domains"/>
    <property type="match status" value="1"/>
</dbReference>
<evidence type="ECO:0000313" key="4">
    <source>
        <dbReference type="EMBL" id="KAK9842561.1"/>
    </source>
</evidence>
<accession>A0AAW1SAF1</accession>
<reference evidence="4 5" key="1">
    <citation type="journal article" date="2024" name="Nat. Commun.">
        <title>Phylogenomics reveals the evolutionary origins of lichenization in chlorophyte algae.</title>
        <authorList>
            <person name="Puginier C."/>
            <person name="Libourel C."/>
            <person name="Otte J."/>
            <person name="Skaloud P."/>
            <person name="Haon M."/>
            <person name="Grisel S."/>
            <person name="Petersen M."/>
            <person name="Berrin J.G."/>
            <person name="Delaux P.M."/>
            <person name="Dal Grande F."/>
            <person name="Keller J."/>
        </authorList>
    </citation>
    <scope>NUCLEOTIDE SEQUENCE [LARGE SCALE GENOMIC DNA]</scope>
    <source>
        <strain evidence="4 5">SAG 245.80</strain>
    </source>
</reference>
<dbReference type="InterPro" id="IPR011032">
    <property type="entry name" value="GroES-like_sf"/>
</dbReference>
<dbReference type="Gene3D" id="3.90.180.10">
    <property type="entry name" value="Medium-chain alcohol dehydrogenases, catalytic domain"/>
    <property type="match status" value="1"/>
</dbReference>
<dbReference type="PANTHER" id="PTHR48106:SF18">
    <property type="entry name" value="QUINONE OXIDOREDUCTASE PIG3"/>
    <property type="match status" value="1"/>
</dbReference>
<proteinExistence type="predicted"/>
<dbReference type="InterPro" id="IPR013154">
    <property type="entry name" value="ADH-like_N"/>
</dbReference>
<sequence length="331" mass="35144">MKAITFDAPGEPSVLKLTTVDAPQLKPHEIRIKMKSAGVNRADCTQREGNYPPPAGASPILGLECCGTVQEIGAEVPAGSFKVGERVMALLSGGGYAEEVCIDAGCVLHAPEALSDHEAGGLMEATLTAYLNIFEIGGARSGQMVLIHGGGSGVGTQAIALCKAQGIRTLVTAGSDEKVQQCLKHGATWAFNYKTEDWAGNVKLSAKPAGVHVVLDCVGAPYLAKNLDCLAPDGCIVYISALAGAIVKELDLWVLMRKRLRLIGSTMRSRSVAFKAALVRKFAEDFKTELRRGELRPVVDKVYPLESAESAHARMQAGRNFGKIILTTTLL</sequence>
<dbReference type="InterPro" id="IPR014189">
    <property type="entry name" value="Quinone_OxRdtase_PIG3"/>
</dbReference>
<feature type="domain" description="Enoyl reductase (ER)" evidence="3">
    <location>
        <begin position="10"/>
        <end position="326"/>
    </location>
</feature>
<evidence type="ECO:0000259" key="3">
    <source>
        <dbReference type="SMART" id="SM00829"/>
    </source>
</evidence>
<dbReference type="Pfam" id="PF08240">
    <property type="entry name" value="ADH_N"/>
    <property type="match status" value="1"/>
</dbReference>
<keyword evidence="2" id="KW-0560">Oxidoreductase</keyword>
<dbReference type="NCBIfam" id="TIGR02824">
    <property type="entry name" value="quinone_pig3"/>
    <property type="match status" value="1"/>
</dbReference>
<dbReference type="AlphaFoldDB" id="A0AAW1SAF1"/>
<organism evidence="4 5">
    <name type="scientific">Elliptochloris bilobata</name>
    <dbReference type="NCBI Taxonomy" id="381761"/>
    <lineage>
        <taxon>Eukaryota</taxon>
        <taxon>Viridiplantae</taxon>
        <taxon>Chlorophyta</taxon>
        <taxon>core chlorophytes</taxon>
        <taxon>Trebouxiophyceae</taxon>
        <taxon>Trebouxiophyceae incertae sedis</taxon>
        <taxon>Elliptochloris clade</taxon>
        <taxon>Elliptochloris</taxon>
    </lineage>
</organism>
<dbReference type="InterPro" id="IPR036291">
    <property type="entry name" value="NAD(P)-bd_dom_sf"/>
</dbReference>
<evidence type="ECO:0000256" key="1">
    <source>
        <dbReference type="ARBA" id="ARBA00022857"/>
    </source>
</evidence>
<evidence type="ECO:0000256" key="2">
    <source>
        <dbReference type="ARBA" id="ARBA00023002"/>
    </source>
</evidence>
<dbReference type="SMART" id="SM00829">
    <property type="entry name" value="PKS_ER"/>
    <property type="match status" value="1"/>
</dbReference>
<dbReference type="Proteomes" id="UP001445335">
    <property type="component" value="Unassembled WGS sequence"/>
</dbReference>
<dbReference type="InterPro" id="IPR020843">
    <property type="entry name" value="ER"/>
</dbReference>